<dbReference type="EMBL" id="JBHFEH010000031">
    <property type="protein sequence ID" value="KAL2051962.1"/>
    <property type="molecule type" value="Genomic_DNA"/>
</dbReference>
<evidence type="ECO:0000313" key="10">
    <source>
        <dbReference type="Proteomes" id="UP001590951"/>
    </source>
</evidence>
<reference evidence="9 10" key="1">
    <citation type="submission" date="2024-09" db="EMBL/GenBank/DDBJ databases">
        <title>Rethinking Asexuality: The Enigmatic Case of Functional Sexual Genes in Lepraria (Stereocaulaceae).</title>
        <authorList>
            <person name="Doellman M."/>
            <person name="Sun Y."/>
            <person name="Barcenas-Pena A."/>
            <person name="Lumbsch H.T."/>
            <person name="Grewe F."/>
        </authorList>
    </citation>
    <scope>NUCLEOTIDE SEQUENCE [LARGE SCALE GENOMIC DNA]</scope>
    <source>
        <strain evidence="9 10">Grewe 0041</strain>
    </source>
</reference>
<feature type="region of interest" description="Disordered" evidence="8">
    <location>
        <begin position="1"/>
        <end position="55"/>
    </location>
</feature>
<evidence type="ECO:0000256" key="6">
    <source>
        <dbReference type="ARBA" id="ARBA00023242"/>
    </source>
</evidence>
<dbReference type="InterPro" id="IPR008409">
    <property type="entry name" value="SPF27"/>
</dbReference>
<evidence type="ECO:0000313" key="9">
    <source>
        <dbReference type="EMBL" id="KAL2051962.1"/>
    </source>
</evidence>
<comment type="similarity">
    <text evidence="2">Belongs to the SPF27 family.</text>
</comment>
<organism evidence="9 10">
    <name type="scientific">Lepraria finkii</name>
    <dbReference type="NCBI Taxonomy" id="1340010"/>
    <lineage>
        <taxon>Eukaryota</taxon>
        <taxon>Fungi</taxon>
        <taxon>Dikarya</taxon>
        <taxon>Ascomycota</taxon>
        <taxon>Pezizomycotina</taxon>
        <taxon>Lecanoromycetes</taxon>
        <taxon>OSLEUM clade</taxon>
        <taxon>Lecanoromycetidae</taxon>
        <taxon>Lecanorales</taxon>
        <taxon>Lecanorineae</taxon>
        <taxon>Stereocaulaceae</taxon>
        <taxon>Lepraria</taxon>
    </lineage>
</organism>
<evidence type="ECO:0000256" key="3">
    <source>
        <dbReference type="ARBA" id="ARBA00022664"/>
    </source>
</evidence>
<dbReference type="PANTHER" id="PTHR13296:SF0">
    <property type="entry name" value="PRE-MRNA-SPLICING FACTOR SPF27"/>
    <property type="match status" value="1"/>
</dbReference>
<sequence length="206" mass="23249">MPLITASHDSLPYIDRPSTPTSTSTAHALIRSSRSPDASSKNTHPLLPEPPDISHSPLIQSELSRIASKTPLTGIDLSRYEATPSLDADTDPAQARETLEAAYTNASYLTLRLQALELLEKFGKNAWLIGNSQLEDILRDMEKELVETRGRVEGVNRERKGAQEGPGERWKLRRGRGRREWGIWLRLGLRCRGLRGEYREELRRRG</sequence>
<accession>A0ABR4B3U1</accession>
<proteinExistence type="inferred from homology"/>
<dbReference type="Pfam" id="PF05700">
    <property type="entry name" value="BCAS2"/>
    <property type="match status" value="1"/>
</dbReference>
<keyword evidence="6" id="KW-0539">Nucleus</keyword>
<evidence type="ECO:0000256" key="5">
    <source>
        <dbReference type="ARBA" id="ARBA00023187"/>
    </source>
</evidence>
<keyword evidence="3" id="KW-0507">mRNA processing</keyword>
<comment type="subcellular location">
    <subcellularLocation>
        <location evidence="1">Nucleus</location>
    </subcellularLocation>
</comment>
<dbReference type="Proteomes" id="UP001590951">
    <property type="component" value="Unassembled WGS sequence"/>
</dbReference>
<evidence type="ECO:0000256" key="4">
    <source>
        <dbReference type="ARBA" id="ARBA00022728"/>
    </source>
</evidence>
<evidence type="ECO:0000256" key="2">
    <source>
        <dbReference type="ARBA" id="ARBA00010788"/>
    </source>
</evidence>
<comment type="caution">
    <text evidence="9">The sequence shown here is derived from an EMBL/GenBank/DDBJ whole genome shotgun (WGS) entry which is preliminary data.</text>
</comment>
<keyword evidence="10" id="KW-1185">Reference proteome</keyword>
<protein>
    <submittedName>
        <fullName evidence="9">Uncharacterized protein</fullName>
    </submittedName>
</protein>
<evidence type="ECO:0000256" key="8">
    <source>
        <dbReference type="SAM" id="MobiDB-lite"/>
    </source>
</evidence>
<feature type="coiled-coil region" evidence="7">
    <location>
        <begin position="131"/>
        <end position="158"/>
    </location>
</feature>
<keyword evidence="5" id="KW-0508">mRNA splicing</keyword>
<keyword evidence="7" id="KW-0175">Coiled coil</keyword>
<dbReference type="PANTHER" id="PTHR13296">
    <property type="entry name" value="BCAS2 PROTEIN"/>
    <property type="match status" value="1"/>
</dbReference>
<evidence type="ECO:0000256" key="1">
    <source>
        <dbReference type="ARBA" id="ARBA00004123"/>
    </source>
</evidence>
<evidence type="ECO:0000256" key="7">
    <source>
        <dbReference type="SAM" id="Coils"/>
    </source>
</evidence>
<keyword evidence="4" id="KW-0747">Spliceosome</keyword>
<feature type="compositionally biased region" description="Polar residues" evidence="8">
    <location>
        <begin position="32"/>
        <end position="43"/>
    </location>
</feature>
<gene>
    <name evidence="9" type="ORF">ABVK25_007877</name>
</gene>
<name>A0ABR4B3U1_9LECA</name>